<proteinExistence type="predicted"/>
<dbReference type="HOGENOM" id="CLU_106435_0_0_1"/>
<keyword evidence="3" id="KW-1185">Reference proteome</keyword>
<reference evidence="2" key="1">
    <citation type="submission" date="2007-07" db="EMBL/GenBank/DDBJ databases">
        <title>PCAP assembly of the Caenorhabditis remanei genome.</title>
        <authorList>
            <consortium name="The Caenorhabditis remanei Sequencing Consortium"/>
            <person name="Wilson R.K."/>
        </authorList>
    </citation>
    <scope>NUCLEOTIDE SEQUENCE [LARGE SCALE GENOMIC DNA]</scope>
    <source>
        <strain evidence="2">PB4641</strain>
    </source>
</reference>
<evidence type="ECO:0000313" key="2">
    <source>
        <dbReference type="EMBL" id="EFO99756.1"/>
    </source>
</evidence>
<dbReference type="Proteomes" id="UP000008281">
    <property type="component" value="Unassembled WGS sequence"/>
</dbReference>
<accession>E3LKW0</accession>
<feature type="transmembrane region" description="Helical" evidence="1">
    <location>
        <begin position="180"/>
        <end position="198"/>
    </location>
</feature>
<keyword evidence="1" id="KW-1133">Transmembrane helix</keyword>
<keyword evidence="1" id="KW-0812">Transmembrane</keyword>
<evidence type="ECO:0000256" key="1">
    <source>
        <dbReference type="SAM" id="Phobius"/>
    </source>
</evidence>
<organism evidence="3">
    <name type="scientific">Caenorhabditis remanei</name>
    <name type="common">Caenorhabditis vulgaris</name>
    <dbReference type="NCBI Taxonomy" id="31234"/>
    <lineage>
        <taxon>Eukaryota</taxon>
        <taxon>Metazoa</taxon>
        <taxon>Ecdysozoa</taxon>
        <taxon>Nematoda</taxon>
        <taxon>Chromadorea</taxon>
        <taxon>Rhabditida</taxon>
        <taxon>Rhabditina</taxon>
        <taxon>Rhabditomorpha</taxon>
        <taxon>Rhabditoidea</taxon>
        <taxon>Rhabditidae</taxon>
        <taxon>Peloderinae</taxon>
        <taxon>Caenorhabditis</taxon>
    </lineage>
</organism>
<protein>
    <submittedName>
        <fullName evidence="2">Uncharacterized protein</fullName>
    </submittedName>
</protein>
<sequence length="218" mass="25342">MTDSASPEIEIGCVEGKNKDIPSKLKNLWNTWCESCFSRCERELDEETNKARSYCLWNTLFAIIALLLILCLTKSVFELITSLDKSWIRYIYGIEVFLCAAVIIHLFCERQRIKTEFLAKTQDTENAHYDAEEIMPVIKQTPVYKHNYNAWMAFLVTIIVSCLWIETAILFYKADKKEEITAARMQLFLNLPITFVYVNEMMPMIINSYVDSLDISSI</sequence>
<dbReference type="AlphaFoldDB" id="E3LKW0"/>
<dbReference type="InParanoid" id="E3LKW0"/>
<keyword evidence="1" id="KW-0472">Membrane</keyword>
<gene>
    <name evidence="2" type="ORF">CRE_18664</name>
</gene>
<dbReference type="EMBL" id="DS268410">
    <property type="protein sequence ID" value="EFO99756.1"/>
    <property type="molecule type" value="Genomic_DNA"/>
</dbReference>
<evidence type="ECO:0000313" key="3">
    <source>
        <dbReference type="Proteomes" id="UP000008281"/>
    </source>
</evidence>
<name>E3LKW0_CAERE</name>
<feature type="transmembrane region" description="Helical" evidence="1">
    <location>
        <begin position="148"/>
        <end position="174"/>
    </location>
</feature>
<feature type="transmembrane region" description="Helical" evidence="1">
    <location>
        <begin position="89"/>
        <end position="108"/>
    </location>
</feature>
<feature type="transmembrane region" description="Helical" evidence="1">
    <location>
        <begin position="54"/>
        <end position="77"/>
    </location>
</feature>